<feature type="signal peptide" evidence="1">
    <location>
        <begin position="1"/>
        <end position="23"/>
    </location>
</feature>
<reference evidence="2 3" key="1">
    <citation type="submission" date="2020-07" db="EMBL/GenBank/DDBJ databases">
        <title>Halieaceae bacterium, F7430, whole genome shotgun sequencing project.</title>
        <authorList>
            <person name="Jiang S."/>
            <person name="Liu Z.W."/>
            <person name="Du Z.J."/>
        </authorList>
    </citation>
    <scope>NUCLEOTIDE SEQUENCE [LARGE SCALE GENOMIC DNA]</scope>
    <source>
        <strain evidence="2 3">F7430</strain>
    </source>
</reference>
<dbReference type="AlphaFoldDB" id="A0A7W2YIR9"/>
<proteinExistence type="predicted"/>
<dbReference type="InterPro" id="IPR018642">
    <property type="entry name" value="DUF2066"/>
</dbReference>
<dbReference type="Proteomes" id="UP000539350">
    <property type="component" value="Unassembled WGS sequence"/>
</dbReference>
<evidence type="ECO:0000313" key="3">
    <source>
        <dbReference type="Proteomes" id="UP000539350"/>
    </source>
</evidence>
<sequence>MINPRTRSCLAVMLAAVLSIAMAAQATTVRDLYMGQVAVEDRSQSELSRAASDALSQVLVKVSGSTEVLALPEVLSALPEAMSQVQQFSYALTGNEEQPLAARFEFDRRWVSQLLRQAGAPLWTANRPEVLLWLVQDGPEGRQFVNVETAPELVAALEAGFARRGVPLRFPLLDLTDAAALSAEQAWNLNATVLQQASSRYRVNEILAGRVTALGSGDWLGDWLYLFADGRLERSVEPQSIDSFLARGVDMVAENMADRYAVSAASESTGGVSMTVSNVMHYADYAAIVSWLEGLEPIEQANIEEISGDRLLLRLQARADASALKAIIELNQALVPLAHSAASPSSELNYQWQN</sequence>
<accession>A0A7W2YIR9</accession>
<evidence type="ECO:0000313" key="2">
    <source>
        <dbReference type="EMBL" id="MBA6412806.1"/>
    </source>
</evidence>
<dbReference type="Pfam" id="PF09839">
    <property type="entry name" value="DUF2066"/>
    <property type="match status" value="1"/>
</dbReference>
<keyword evidence="3" id="KW-1185">Reference proteome</keyword>
<dbReference type="RefSeq" id="WP_182170540.1">
    <property type="nucleotide sequence ID" value="NZ_JACFXU010000013.1"/>
</dbReference>
<dbReference type="EMBL" id="JACFXU010000013">
    <property type="protein sequence ID" value="MBA6412806.1"/>
    <property type="molecule type" value="Genomic_DNA"/>
</dbReference>
<organism evidence="2 3">
    <name type="scientific">Sediminihaliea albiluteola</name>
    <dbReference type="NCBI Taxonomy" id="2758564"/>
    <lineage>
        <taxon>Bacteria</taxon>
        <taxon>Pseudomonadati</taxon>
        <taxon>Pseudomonadota</taxon>
        <taxon>Gammaproteobacteria</taxon>
        <taxon>Cellvibrionales</taxon>
        <taxon>Halieaceae</taxon>
        <taxon>Sediminihaliea</taxon>
    </lineage>
</organism>
<evidence type="ECO:0000256" key="1">
    <source>
        <dbReference type="SAM" id="SignalP"/>
    </source>
</evidence>
<keyword evidence="1" id="KW-0732">Signal</keyword>
<name>A0A7W2YIR9_9GAMM</name>
<comment type="caution">
    <text evidence="2">The sequence shown here is derived from an EMBL/GenBank/DDBJ whole genome shotgun (WGS) entry which is preliminary data.</text>
</comment>
<gene>
    <name evidence="2" type="ORF">H2508_06720</name>
</gene>
<protein>
    <submittedName>
        <fullName evidence="2">DUF2066 domain-containing protein</fullName>
    </submittedName>
</protein>
<feature type="chain" id="PRO_5031009192" evidence="1">
    <location>
        <begin position="24"/>
        <end position="354"/>
    </location>
</feature>